<dbReference type="EMBL" id="JAFLRJ010000146">
    <property type="protein sequence ID" value="MBO0513284.1"/>
    <property type="molecule type" value="Genomic_DNA"/>
</dbReference>
<dbReference type="PANTHER" id="PTHR47829:SF1">
    <property type="entry name" value="HAD FAMILY PHOSPHATASE"/>
    <property type="match status" value="1"/>
</dbReference>
<comment type="caution">
    <text evidence="3">The sequence shown here is derived from an EMBL/GenBank/DDBJ whole genome shotgun (WGS) entry which is preliminary data.</text>
</comment>
<dbReference type="CDD" id="cd05154">
    <property type="entry name" value="ACAD10_11_N-like"/>
    <property type="match status" value="1"/>
</dbReference>
<dbReference type="RefSeq" id="WP_206962710.1">
    <property type="nucleotide sequence ID" value="NZ_BAAAJJ010000007.1"/>
</dbReference>
<evidence type="ECO:0000313" key="3">
    <source>
        <dbReference type="EMBL" id="MBO0513284.1"/>
    </source>
</evidence>
<dbReference type="Pfam" id="PF01636">
    <property type="entry name" value="APH"/>
    <property type="match status" value="1"/>
</dbReference>
<dbReference type="InterPro" id="IPR002575">
    <property type="entry name" value="Aminoglycoside_PTrfase"/>
</dbReference>
<protein>
    <submittedName>
        <fullName evidence="3">Phosphotransferase family protein</fullName>
    </submittedName>
</protein>
<dbReference type="Gene3D" id="3.30.200.20">
    <property type="entry name" value="Phosphorylase Kinase, domain 1"/>
    <property type="match status" value="1"/>
</dbReference>
<gene>
    <name evidence="3" type="ORF">J0695_15960</name>
</gene>
<sequence length="357" mass="38484">MGKEERDTEPMGTSPQASGPPGVDPVALRAHLDRALPGHVVGEIRVRRIEGGRSNLTYLLTDDIHRCVLRRPPLGQLPDTAHDMGREYRVLSALADSAVPVPTPVLLCPDPVVIGAPFYVMDHVDGTVYRSAEDLAPLGARRSGAIVRDLLDHLARIHALDPAAVGLADFGRPAGFLARQPRRWKTQLATATGSRALPEAEQLHSRLAAQVPAGAPACLIHGDYRLDNVLIDADDRVAAVLDWELATVGDPLTDVALFLVYYASLNGAMPTDVDVLAAPHPDLPTGASLLARYQHHRPLDLDRLDWYLALAFFKLAVLTEHLQAQHHSAMTVSLLRAGLTALARDPGPTNIPPGEVV</sequence>
<name>A0A939F7Y0_9ACTN</name>
<evidence type="ECO:0000313" key="4">
    <source>
        <dbReference type="Proteomes" id="UP000664167"/>
    </source>
</evidence>
<evidence type="ECO:0000259" key="2">
    <source>
        <dbReference type="Pfam" id="PF01636"/>
    </source>
</evidence>
<feature type="region of interest" description="Disordered" evidence="1">
    <location>
        <begin position="1"/>
        <end position="25"/>
    </location>
</feature>
<dbReference type="InterPro" id="IPR052898">
    <property type="entry name" value="ACAD10-like"/>
</dbReference>
<reference evidence="3" key="1">
    <citation type="submission" date="2021-03" db="EMBL/GenBank/DDBJ databases">
        <title>Streptomyces poriferae sp. nov., a novel marine sponge-derived Actinobacteria species with anti-MRSA activity.</title>
        <authorList>
            <person name="Sandoval-Powers M."/>
            <person name="Kralova S."/>
            <person name="Nguyen G.-S."/>
            <person name="Fawwal D."/>
            <person name="Degnes K."/>
            <person name="Klinkenberg G."/>
            <person name="Sletta H."/>
            <person name="Wentzel A."/>
            <person name="Liles M.R."/>
        </authorList>
    </citation>
    <scope>NUCLEOTIDE SEQUENCE</scope>
    <source>
        <strain evidence="3">DSM 41794</strain>
    </source>
</reference>
<organism evidence="3 4">
    <name type="scientific">Streptomyces beijiangensis</name>
    <dbReference type="NCBI Taxonomy" id="163361"/>
    <lineage>
        <taxon>Bacteria</taxon>
        <taxon>Bacillati</taxon>
        <taxon>Actinomycetota</taxon>
        <taxon>Actinomycetes</taxon>
        <taxon>Kitasatosporales</taxon>
        <taxon>Streptomycetaceae</taxon>
        <taxon>Streptomyces</taxon>
    </lineage>
</organism>
<dbReference type="InterPro" id="IPR041726">
    <property type="entry name" value="ACAD10_11_N"/>
</dbReference>
<dbReference type="InterPro" id="IPR011009">
    <property type="entry name" value="Kinase-like_dom_sf"/>
</dbReference>
<proteinExistence type="predicted"/>
<dbReference type="Gene3D" id="3.90.1200.10">
    <property type="match status" value="1"/>
</dbReference>
<dbReference type="Proteomes" id="UP000664167">
    <property type="component" value="Unassembled WGS sequence"/>
</dbReference>
<feature type="domain" description="Aminoglycoside phosphotransferase" evidence="2">
    <location>
        <begin position="46"/>
        <end position="270"/>
    </location>
</feature>
<dbReference type="PANTHER" id="PTHR47829">
    <property type="entry name" value="HYDROLASE, PUTATIVE (AFU_ORTHOLOGUE AFUA_1G12880)-RELATED"/>
    <property type="match status" value="1"/>
</dbReference>
<evidence type="ECO:0000256" key="1">
    <source>
        <dbReference type="SAM" id="MobiDB-lite"/>
    </source>
</evidence>
<dbReference type="AlphaFoldDB" id="A0A939F7Y0"/>
<dbReference type="SUPFAM" id="SSF56112">
    <property type="entry name" value="Protein kinase-like (PK-like)"/>
    <property type="match status" value="1"/>
</dbReference>
<accession>A0A939F7Y0</accession>
<keyword evidence="4" id="KW-1185">Reference proteome</keyword>